<reference evidence="2 3" key="1">
    <citation type="submission" date="2020-08" db="EMBL/GenBank/DDBJ databases">
        <title>Sequencing the genomes of 1000 actinobacteria strains.</title>
        <authorList>
            <person name="Klenk H.-P."/>
        </authorList>
    </citation>
    <scope>NUCLEOTIDE SEQUENCE [LARGE SCALE GENOMIC DNA]</scope>
    <source>
        <strain evidence="2 3">DSM 45507</strain>
    </source>
</reference>
<dbReference type="RefSeq" id="WP_185079457.1">
    <property type="nucleotide sequence ID" value="NZ_JACHMB010000001.1"/>
</dbReference>
<evidence type="ECO:0000313" key="2">
    <source>
        <dbReference type="EMBL" id="MBB5774463.1"/>
    </source>
</evidence>
<proteinExistence type="predicted"/>
<organism evidence="2 3">
    <name type="scientific">Nonomuraea jabiensis</name>
    <dbReference type="NCBI Taxonomy" id="882448"/>
    <lineage>
        <taxon>Bacteria</taxon>
        <taxon>Bacillati</taxon>
        <taxon>Actinomycetota</taxon>
        <taxon>Actinomycetes</taxon>
        <taxon>Streptosporangiales</taxon>
        <taxon>Streptosporangiaceae</taxon>
        <taxon>Nonomuraea</taxon>
    </lineage>
</organism>
<evidence type="ECO:0000313" key="3">
    <source>
        <dbReference type="Proteomes" id="UP000579153"/>
    </source>
</evidence>
<sequence>MLLAVVLDCDLELLPAQVEVREPVVVQFDPDLGGGSGEAAFHEDDPEPALPGGGGAPVGEAEGVA</sequence>
<dbReference type="AlphaFoldDB" id="A0A7W9L8G8"/>
<name>A0A7W9L8G8_9ACTN</name>
<dbReference type="Proteomes" id="UP000579153">
    <property type="component" value="Unassembled WGS sequence"/>
</dbReference>
<dbReference type="EMBL" id="JACHMB010000001">
    <property type="protein sequence ID" value="MBB5774463.1"/>
    <property type="molecule type" value="Genomic_DNA"/>
</dbReference>
<accession>A0A7W9L8G8</accession>
<comment type="caution">
    <text evidence="2">The sequence shown here is derived from an EMBL/GenBank/DDBJ whole genome shotgun (WGS) entry which is preliminary data.</text>
</comment>
<feature type="region of interest" description="Disordered" evidence="1">
    <location>
        <begin position="29"/>
        <end position="65"/>
    </location>
</feature>
<protein>
    <submittedName>
        <fullName evidence="2">Uncharacterized protein</fullName>
    </submittedName>
</protein>
<evidence type="ECO:0000256" key="1">
    <source>
        <dbReference type="SAM" id="MobiDB-lite"/>
    </source>
</evidence>
<gene>
    <name evidence="2" type="ORF">HD596_001219</name>
</gene>
<keyword evidence="3" id="KW-1185">Reference proteome</keyword>